<gene>
    <name evidence="2" type="ORF">CQ14_14435</name>
</gene>
<dbReference type="PANTHER" id="PTHR12526:SF624">
    <property type="entry name" value="BLR6297 PROTEIN"/>
    <property type="match status" value="1"/>
</dbReference>
<dbReference type="Gene3D" id="3.40.50.2000">
    <property type="entry name" value="Glycogen Phosphorylase B"/>
    <property type="match status" value="2"/>
</dbReference>
<sequence>MAVDAPTLQPGASNSVRRRVLIIVENLPVPFDRRVWSEASTLTRHGYEVSVICPKGPGATASFEIIDGIAIYRHWLPKERRGVLNYFAEYGAALIGEFVLSLKVLTTRGFDVIHACNPPDLIFVVGAFHKFLFGKSFIYDQHDINPEFYEAKFKRRGLLWRVLVLLERMTFALSDVSIATNQSYRTIAIERGRMSPDRVFVVRSGPNLSRVRSLPPDPAWKKGRKFLVAYVGVIGEPEGIDLLLESIRHIRRNRSRDDVQFVIVGSGPVLEEVKKLATALELNELVTFTGRVDDETLFTILSTADVCVNPDRPSTINDKSTMNKIMEYMALGRPIVQFNLTEGRVSAAEASLYARNTDTVEFGDKILELIDDPVRRRRMGAFGQKRIRDELAWDHEAPNLLNAYEKVFSLRYSPSRQRRADVLELRRRDS</sequence>
<dbReference type="Pfam" id="PF13692">
    <property type="entry name" value="Glyco_trans_1_4"/>
    <property type="match status" value="1"/>
</dbReference>
<dbReference type="EMBL" id="LLYB01000125">
    <property type="protein sequence ID" value="KRR16783.1"/>
    <property type="molecule type" value="Genomic_DNA"/>
</dbReference>
<evidence type="ECO:0000313" key="3">
    <source>
        <dbReference type="Proteomes" id="UP000051660"/>
    </source>
</evidence>
<evidence type="ECO:0000313" key="2">
    <source>
        <dbReference type="EMBL" id="KRR16783.1"/>
    </source>
</evidence>
<dbReference type="InterPro" id="IPR028098">
    <property type="entry name" value="Glyco_trans_4-like_N"/>
</dbReference>
<dbReference type="Proteomes" id="UP000051660">
    <property type="component" value="Unassembled WGS sequence"/>
</dbReference>
<dbReference type="RefSeq" id="WP_057862551.1">
    <property type="nucleotide sequence ID" value="NZ_LLYB01000125.1"/>
</dbReference>
<dbReference type="GO" id="GO:0016757">
    <property type="term" value="F:glycosyltransferase activity"/>
    <property type="evidence" value="ECO:0007669"/>
    <property type="project" value="TreeGrafter"/>
</dbReference>
<dbReference type="CDD" id="cd03794">
    <property type="entry name" value="GT4_WbuB-like"/>
    <property type="match status" value="1"/>
</dbReference>
<feature type="domain" description="Glycosyltransferase subfamily 4-like N-terminal" evidence="1">
    <location>
        <begin position="34"/>
        <end position="210"/>
    </location>
</feature>
<accession>A0A0R3MFU3</accession>
<dbReference type="PANTHER" id="PTHR12526">
    <property type="entry name" value="GLYCOSYLTRANSFERASE"/>
    <property type="match status" value="1"/>
</dbReference>
<protein>
    <submittedName>
        <fullName evidence="2">Glycosyl transferase</fullName>
    </submittedName>
</protein>
<reference evidence="2 3" key="1">
    <citation type="submission" date="2014-03" db="EMBL/GenBank/DDBJ databases">
        <title>Bradyrhizobium valentinum sp. nov., isolated from effective nodules of Lupinus mariae-josephae, a lupine endemic of basic-lime soils in Eastern Spain.</title>
        <authorList>
            <person name="Duran D."/>
            <person name="Rey L."/>
            <person name="Navarro A."/>
            <person name="Busquets A."/>
            <person name="Imperial J."/>
            <person name="Ruiz-Argueso T."/>
        </authorList>
    </citation>
    <scope>NUCLEOTIDE SEQUENCE [LARGE SCALE GENOMIC DNA]</scope>
    <source>
        <strain evidence="2 3">CCBAU 23086</strain>
    </source>
</reference>
<keyword evidence="2" id="KW-0808">Transferase</keyword>
<comment type="caution">
    <text evidence="2">The sequence shown here is derived from an EMBL/GenBank/DDBJ whole genome shotgun (WGS) entry which is preliminary data.</text>
</comment>
<dbReference type="AlphaFoldDB" id="A0A0R3MFU3"/>
<organism evidence="2 3">
    <name type="scientific">Bradyrhizobium lablabi</name>
    <dbReference type="NCBI Taxonomy" id="722472"/>
    <lineage>
        <taxon>Bacteria</taxon>
        <taxon>Pseudomonadati</taxon>
        <taxon>Pseudomonadota</taxon>
        <taxon>Alphaproteobacteria</taxon>
        <taxon>Hyphomicrobiales</taxon>
        <taxon>Nitrobacteraceae</taxon>
        <taxon>Bradyrhizobium</taxon>
    </lineage>
</organism>
<dbReference type="SUPFAM" id="SSF53756">
    <property type="entry name" value="UDP-Glycosyltransferase/glycogen phosphorylase"/>
    <property type="match status" value="1"/>
</dbReference>
<name>A0A0R3MFU3_9BRAD</name>
<evidence type="ECO:0000259" key="1">
    <source>
        <dbReference type="Pfam" id="PF13439"/>
    </source>
</evidence>
<proteinExistence type="predicted"/>
<dbReference type="Pfam" id="PF13439">
    <property type="entry name" value="Glyco_transf_4"/>
    <property type="match status" value="1"/>
</dbReference>